<accession>A0A0D9WIW0</accession>
<dbReference type="SUPFAM" id="SSF53756">
    <property type="entry name" value="UDP-Glycosyltransferase/glycogen phosphorylase"/>
    <property type="match status" value="2"/>
</dbReference>
<dbReference type="FunFam" id="3.40.50.2000:FF:000082">
    <property type="entry name" value="Glycosyltransferase"/>
    <property type="match status" value="1"/>
</dbReference>
<protein>
    <submittedName>
        <fullName evidence="3">Uncharacterized protein</fullName>
    </submittedName>
</protein>
<dbReference type="PANTHER" id="PTHR48048">
    <property type="entry name" value="GLYCOSYLTRANSFERASE"/>
    <property type="match status" value="1"/>
</dbReference>
<evidence type="ECO:0000256" key="2">
    <source>
        <dbReference type="ARBA" id="ARBA00022679"/>
    </source>
</evidence>
<keyword evidence="2" id="KW-0808">Transferase</keyword>
<organism evidence="3 4">
    <name type="scientific">Leersia perrieri</name>
    <dbReference type="NCBI Taxonomy" id="77586"/>
    <lineage>
        <taxon>Eukaryota</taxon>
        <taxon>Viridiplantae</taxon>
        <taxon>Streptophyta</taxon>
        <taxon>Embryophyta</taxon>
        <taxon>Tracheophyta</taxon>
        <taxon>Spermatophyta</taxon>
        <taxon>Magnoliopsida</taxon>
        <taxon>Liliopsida</taxon>
        <taxon>Poales</taxon>
        <taxon>Poaceae</taxon>
        <taxon>BOP clade</taxon>
        <taxon>Oryzoideae</taxon>
        <taxon>Oryzeae</taxon>
        <taxon>Oryzinae</taxon>
        <taxon>Leersia</taxon>
    </lineage>
</organism>
<keyword evidence="4" id="KW-1185">Reference proteome</keyword>
<reference evidence="4" key="2">
    <citation type="submission" date="2013-12" db="EMBL/GenBank/DDBJ databases">
        <authorList>
            <person name="Yu Y."/>
            <person name="Lee S."/>
            <person name="de Baynast K."/>
            <person name="Wissotski M."/>
            <person name="Liu L."/>
            <person name="Talag J."/>
            <person name="Goicoechea J."/>
            <person name="Angelova A."/>
            <person name="Jetty R."/>
            <person name="Kudrna D."/>
            <person name="Golser W."/>
            <person name="Rivera L."/>
            <person name="Zhang J."/>
            <person name="Wing R."/>
        </authorList>
    </citation>
    <scope>NUCLEOTIDE SEQUENCE</scope>
</reference>
<reference evidence="3" key="3">
    <citation type="submission" date="2015-04" db="UniProtKB">
        <authorList>
            <consortium name="EnsemblPlants"/>
        </authorList>
    </citation>
    <scope>IDENTIFICATION</scope>
</reference>
<dbReference type="AlphaFoldDB" id="A0A0D9WIW0"/>
<dbReference type="HOGENOM" id="CLU_001724_8_5_1"/>
<dbReference type="EnsemblPlants" id="LPERR05G19300.2">
    <property type="protein sequence ID" value="LPERR05G19300.2"/>
    <property type="gene ID" value="LPERR05G19300"/>
</dbReference>
<evidence type="ECO:0000256" key="1">
    <source>
        <dbReference type="ARBA" id="ARBA00009995"/>
    </source>
</evidence>
<dbReference type="eggNOG" id="KOG1192">
    <property type="taxonomic scope" value="Eukaryota"/>
</dbReference>
<reference evidence="3 4" key="1">
    <citation type="submission" date="2012-08" db="EMBL/GenBank/DDBJ databases">
        <title>Oryza genome evolution.</title>
        <authorList>
            <person name="Wing R.A."/>
        </authorList>
    </citation>
    <scope>NUCLEOTIDE SEQUENCE</scope>
</reference>
<comment type="similarity">
    <text evidence="1">Belongs to the UDP-glycosyltransferase family.</text>
</comment>
<name>A0A0D9WIW0_9ORYZ</name>
<dbReference type="PROSITE" id="PS00375">
    <property type="entry name" value="UDPGT"/>
    <property type="match status" value="1"/>
</dbReference>
<dbReference type="InterPro" id="IPR050481">
    <property type="entry name" value="UDP-glycosyltransf_plant"/>
</dbReference>
<dbReference type="InterPro" id="IPR035595">
    <property type="entry name" value="UDP_glycos_trans_CS"/>
</dbReference>
<evidence type="ECO:0000313" key="4">
    <source>
        <dbReference type="Proteomes" id="UP000032180"/>
    </source>
</evidence>
<dbReference type="CDD" id="cd03784">
    <property type="entry name" value="GT1_Gtf-like"/>
    <property type="match status" value="2"/>
</dbReference>
<dbReference type="Gramene" id="LPERR05G19300.2">
    <property type="protein sequence ID" value="LPERR05G19300.2"/>
    <property type="gene ID" value="LPERR05G19300"/>
</dbReference>
<dbReference type="InterPro" id="IPR002213">
    <property type="entry name" value="UDP_glucos_trans"/>
</dbReference>
<dbReference type="GO" id="GO:0035251">
    <property type="term" value="F:UDP-glucosyltransferase activity"/>
    <property type="evidence" value="ECO:0007669"/>
    <property type="project" value="InterPro"/>
</dbReference>
<evidence type="ECO:0000313" key="3">
    <source>
        <dbReference type="EnsemblPlants" id="LPERR05G19300.2"/>
    </source>
</evidence>
<dbReference type="FunFam" id="3.40.50.2000:FF:000020">
    <property type="entry name" value="Glycosyltransferase"/>
    <property type="match status" value="2"/>
</dbReference>
<sequence>MALHVRHLPGSCVTWTADAMKKNNVVLYPCTAVGHLTPMMELAKVFLERGYTVTVALLDDPLNTPIMSANIERVIASHPSVSFYWLRGAVTFSVASDEHFLVSSTSYNTTTSNSVVCSALSLFPRPCTLFTDVLCHQVIDVPRKLGIPVYGFFCSSVGALAIHIQLPSLHAKSKASFGELGDTPLELLGVPPLPASHVPEHLLPHRESKIYKKFMGMCKKALEFDGIMVNTFESLESKMVEALGDSTGILPGRVLLSVYCVRPLVKHGVSAEKHHCLTWLDGQPDHSVVFLCFGSKGTHQQEELKEIAVGLEKSGHRFVCVVQAPRSTNPTKFLEPRTDPDLEVLLPEGFLERTSGRGVIVKLWSPQEDVLRHRATGAFVMHCGWISVLERVTAGVPMLCWPLYAEQGINRVLMVEEMGIALKMHGWQQGLVTAEKVEAKVRLVMESETGNELRARVMAQMEAAAMALTEGSSSHVTFARFLSSKLAMRTKTFVLYPSLGVGHLNPMVELAKHLRRHGLDVIIAVIDPPDNDATSADAVARLAAANPSITFRLLPAPPSSSPDAAVAHPVKRSHDTLRLANPVLREFLLSLPAAAADVTLLLDMFCVDALDVAAELAIPAYFFFASAASALAVFLHLPYYYPDAPSSFRDMGDSLVQFPSAPPIRAVDMLATVQDKESDPTKVRLYQFKRMTEAKGVLVNTFDWLEPKSLKSLAAGVCVPDKPTPRIYSIGPLVDAGKNGVESRHPCVAWLDAQPKRSVVFLCFGSKGAFPAAQLKEIAHGLESSGHRFLWAVRSPPEEQTTSPEPDLELLLPAGFLERTKGKGMVVKNWVPQAEVVRHDAVGAFVTHCGWNSTLEAIMSALPMICWPLYAEQALNKVFMVEEMGIAVALDGYENGGLVKAEEVEAKVRLVMETEEGRKLRERLVETRDMALDAIRDGGSSQVAFDEFMRDLEKNSLDNGACN</sequence>
<proteinExistence type="inferred from homology"/>
<dbReference type="Gene3D" id="3.40.50.2000">
    <property type="entry name" value="Glycogen Phosphorylase B"/>
    <property type="match status" value="4"/>
</dbReference>
<dbReference type="Proteomes" id="UP000032180">
    <property type="component" value="Chromosome 5"/>
</dbReference>
<dbReference type="Pfam" id="PF00201">
    <property type="entry name" value="UDPGT"/>
    <property type="match status" value="2"/>
</dbReference>
<dbReference type="PANTHER" id="PTHR48048:SF44">
    <property type="entry name" value="GLYCOSYLTRANSFERASE"/>
    <property type="match status" value="1"/>
</dbReference>